<keyword evidence="7" id="KW-0812">Transmembrane</keyword>
<sequence>MANPPNPPWPPGGQPPGAFPPPNQGHGGPLPPGAPWPPGGTPPLPAPRRRSAALVIGLVAGGLVAALVVAVAAFVVLSGGEEPQETRVGHIEGGAEARIGEDGSLTMARPGVERPLVEIYEDFACPPCGKFDRSNDPMLKQLAVAGRAKVVFRPMVIFAEGSEPMHGNSLRAASALRCVSDGSRWLSYQDALYNHQPAQETSRGYEISELLAYGASVGLTDEAFRDCVSEQSRAGDVLAVSRTYVSSHGIQGTPSVRVNGSVLAANDVQTPDSLRRAIETAS</sequence>
<evidence type="ECO:0000256" key="1">
    <source>
        <dbReference type="ARBA" id="ARBA00005791"/>
    </source>
</evidence>
<name>A0ABP7ZFE2_9ACTN</name>
<keyword evidence="5" id="KW-0676">Redox-active center</keyword>
<keyword evidence="7" id="KW-0472">Membrane</keyword>
<organism evidence="9 10">
    <name type="scientific">Actinomadura keratinilytica</name>
    <dbReference type="NCBI Taxonomy" id="547461"/>
    <lineage>
        <taxon>Bacteria</taxon>
        <taxon>Bacillati</taxon>
        <taxon>Actinomycetota</taxon>
        <taxon>Actinomycetes</taxon>
        <taxon>Streptosporangiales</taxon>
        <taxon>Thermomonosporaceae</taxon>
        <taxon>Actinomadura</taxon>
    </lineage>
</organism>
<keyword evidence="10" id="KW-1185">Reference proteome</keyword>
<accession>A0ABP7ZFE2</accession>
<dbReference type="InterPro" id="IPR036249">
    <property type="entry name" value="Thioredoxin-like_sf"/>
</dbReference>
<dbReference type="PANTHER" id="PTHR13887:SF14">
    <property type="entry name" value="DISULFIDE BOND FORMATION PROTEIN D"/>
    <property type="match status" value="1"/>
</dbReference>
<evidence type="ECO:0000256" key="6">
    <source>
        <dbReference type="SAM" id="MobiDB-lite"/>
    </source>
</evidence>
<dbReference type="SUPFAM" id="SSF52833">
    <property type="entry name" value="Thioredoxin-like"/>
    <property type="match status" value="1"/>
</dbReference>
<feature type="transmembrane region" description="Helical" evidence="7">
    <location>
        <begin position="52"/>
        <end position="77"/>
    </location>
</feature>
<dbReference type="Proteomes" id="UP001500266">
    <property type="component" value="Unassembled WGS sequence"/>
</dbReference>
<comment type="caution">
    <text evidence="9">The sequence shown here is derived from an EMBL/GenBank/DDBJ whole genome shotgun (WGS) entry which is preliminary data.</text>
</comment>
<evidence type="ECO:0000313" key="10">
    <source>
        <dbReference type="Proteomes" id="UP001500266"/>
    </source>
</evidence>
<keyword evidence="2" id="KW-0732">Signal</keyword>
<dbReference type="Gene3D" id="3.40.30.10">
    <property type="entry name" value="Glutaredoxin"/>
    <property type="match status" value="1"/>
</dbReference>
<keyword evidence="3" id="KW-0560">Oxidoreductase</keyword>
<feature type="region of interest" description="Disordered" evidence="6">
    <location>
        <begin position="1"/>
        <end position="45"/>
    </location>
</feature>
<evidence type="ECO:0000259" key="8">
    <source>
        <dbReference type="Pfam" id="PF13462"/>
    </source>
</evidence>
<gene>
    <name evidence="9" type="ORF">GCM10022416_57000</name>
</gene>
<protein>
    <recommendedName>
        <fullName evidence="8">Thioredoxin-like fold domain-containing protein</fullName>
    </recommendedName>
</protein>
<keyword evidence="7" id="KW-1133">Transmembrane helix</keyword>
<evidence type="ECO:0000256" key="7">
    <source>
        <dbReference type="SAM" id="Phobius"/>
    </source>
</evidence>
<dbReference type="EMBL" id="BAABDO010000138">
    <property type="protein sequence ID" value="GAA4156081.1"/>
    <property type="molecule type" value="Genomic_DNA"/>
</dbReference>
<evidence type="ECO:0000256" key="5">
    <source>
        <dbReference type="ARBA" id="ARBA00023284"/>
    </source>
</evidence>
<dbReference type="InterPro" id="IPR012336">
    <property type="entry name" value="Thioredoxin-like_fold"/>
</dbReference>
<keyword evidence="4" id="KW-1015">Disulfide bond</keyword>
<evidence type="ECO:0000256" key="3">
    <source>
        <dbReference type="ARBA" id="ARBA00023002"/>
    </source>
</evidence>
<proteinExistence type="inferred from homology"/>
<feature type="domain" description="Thioredoxin-like fold" evidence="8">
    <location>
        <begin position="117"/>
        <end position="279"/>
    </location>
</feature>
<reference evidence="10" key="1">
    <citation type="journal article" date="2019" name="Int. J. Syst. Evol. Microbiol.">
        <title>The Global Catalogue of Microorganisms (GCM) 10K type strain sequencing project: providing services to taxonomists for standard genome sequencing and annotation.</title>
        <authorList>
            <consortium name="The Broad Institute Genomics Platform"/>
            <consortium name="The Broad Institute Genome Sequencing Center for Infectious Disease"/>
            <person name="Wu L."/>
            <person name="Ma J."/>
        </authorList>
    </citation>
    <scope>NUCLEOTIDE SEQUENCE [LARGE SCALE GENOMIC DNA]</scope>
    <source>
        <strain evidence="10">JCM 17316</strain>
    </source>
</reference>
<dbReference type="PANTHER" id="PTHR13887">
    <property type="entry name" value="GLUTATHIONE S-TRANSFERASE KAPPA"/>
    <property type="match status" value="1"/>
</dbReference>
<evidence type="ECO:0000313" key="9">
    <source>
        <dbReference type="EMBL" id="GAA4156081.1"/>
    </source>
</evidence>
<dbReference type="RefSeq" id="WP_345024778.1">
    <property type="nucleotide sequence ID" value="NZ_BAABDO010000138.1"/>
</dbReference>
<evidence type="ECO:0000256" key="2">
    <source>
        <dbReference type="ARBA" id="ARBA00022729"/>
    </source>
</evidence>
<dbReference type="Pfam" id="PF13462">
    <property type="entry name" value="Thioredoxin_4"/>
    <property type="match status" value="1"/>
</dbReference>
<evidence type="ECO:0000256" key="4">
    <source>
        <dbReference type="ARBA" id="ARBA00023157"/>
    </source>
</evidence>
<comment type="similarity">
    <text evidence="1">Belongs to the thioredoxin family. DsbA subfamily.</text>
</comment>